<dbReference type="PROSITE" id="PS51257">
    <property type="entry name" value="PROKAR_LIPOPROTEIN"/>
    <property type="match status" value="1"/>
</dbReference>
<keyword evidence="3" id="KW-1185">Reference proteome</keyword>
<accession>A0A4R9FQJ4</accession>
<dbReference type="RefSeq" id="WP_135588699.1">
    <property type="nucleotide sequence ID" value="NZ_RQEP01000018.1"/>
</dbReference>
<dbReference type="AlphaFoldDB" id="A0A4R9FQJ4"/>
<dbReference type="EMBL" id="RQEP01000018">
    <property type="protein sequence ID" value="TGK00824.1"/>
    <property type="molecule type" value="Genomic_DNA"/>
</dbReference>
<feature type="signal peptide" evidence="1">
    <location>
        <begin position="1"/>
        <end position="20"/>
    </location>
</feature>
<evidence type="ECO:0008006" key="4">
    <source>
        <dbReference type="Google" id="ProtNLM"/>
    </source>
</evidence>
<evidence type="ECO:0000256" key="1">
    <source>
        <dbReference type="SAM" id="SignalP"/>
    </source>
</evidence>
<reference evidence="2" key="1">
    <citation type="journal article" date="2019" name="PLoS Negl. Trop. Dis.">
        <title>Revisiting the worldwide diversity of Leptospira species in the environment.</title>
        <authorList>
            <person name="Vincent A.T."/>
            <person name="Schiettekatte O."/>
            <person name="Bourhy P."/>
            <person name="Veyrier F.J."/>
            <person name="Picardeau M."/>
        </authorList>
    </citation>
    <scope>NUCLEOTIDE SEQUENCE [LARGE SCALE GENOMIC DNA]</scope>
    <source>
        <strain evidence="2">SSS9</strain>
    </source>
</reference>
<evidence type="ECO:0000313" key="2">
    <source>
        <dbReference type="EMBL" id="TGK00824.1"/>
    </source>
</evidence>
<feature type="chain" id="PRO_5020902856" description="Lipoprotein" evidence="1">
    <location>
        <begin position="21"/>
        <end position="169"/>
    </location>
</feature>
<keyword evidence="1" id="KW-0732">Signal</keyword>
<organism evidence="2 3">
    <name type="scientific">Leptospira semungkisensis</name>
    <dbReference type="NCBI Taxonomy" id="2484985"/>
    <lineage>
        <taxon>Bacteria</taxon>
        <taxon>Pseudomonadati</taxon>
        <taxon>Spirochaetota</taxon>
        <taxon>Spirochaetia</taxon>
        <taxon>Leptospirales</taxon>
        <taxon>Leptospiraceae</taxon>
        <taxon>Leptospira</taxon>
    </lineage>
</organism>
<proteinExistence type="predicted"/>
<sequence length="169" mass="17551">MKIWKSIPATILLLASLSSCHDSSDDTTSSFLTYQSFQEILDCKVTFNGVAHYVTKKTITSGNINTVPFSRVSNALSVGAVMIVVGAGDQVTITIPGADTMTYDTYVGTCPINTNNSPDGDDAAHFSGGGGNGLNGSSTNTFTAVIPGTYTLYFAGAPPADPAIIVQVN</sequence>
<dbReference type="Proteomes" id="UP000297453">
    <property type="component" value="Unassembled WGS sequence"/>
</dbReference>
<evidence type="ECO:0000313" key="3">
    <source>
        <dbReference type="Proteomes" id="UP000297453"/>
    </source>
</evidence>
<comment type="caution">
    <text evidence="2">The sequence shown here is derived from an EMBL/GenBank/DDBJ whole genome shotgun (WGS) entry which is preliminary data.</text>
</comment>
<gene>
    <name evidence="2" type="ORF">EHO59_12900</name>
</gene>
<name>A0A4R9FQJ4_9LEPT</name>
<protein>
    <recommendedName>
        <fullName evidence="4">Lipoprotein</fullName>
    </recommendedName>
</protein>
<dbReference type="OrthoDB" id="9896540at2"/>